<reference evidence="1 2" key="1">
    <citation type="journal article" date="2016" name="Mol. Biol. Evol.">
        <title>Comparative Genomics of Early-Diverging Mushroom-Forming Fungi Provides Insights into the Origins of Lignocellulose Decay Capabilities.</title>
        <authorList>
            <person name="Nagy L.G."/>
            <person name="Riley R."/>
            <person name="Tritt A."/>
            <person name="Adam C."/>
            <person name="Daum C."/>
            <person name="Floudas D."/>
            <person name="Sun H."/>
            <person name="Yadav J.S."/>
            <person name="Pangilinan J."/>
            <person name="Larsson K.H."/>
            <person name="Matsuura K."/>
            <person name="Barry K."/>
            <person name="Labutti K."/>
            <person name="Kuo R."/>
            <person name="Ohm R.A."/>
            <person name="Bhattacharya S.S."/>
            <person name="Shirouzu T."/>
            <person name="Yoshinaga Y."/>
            <person name="Martin F.M."/>
            <person name="Grigoriev I.V."/>
            <person name="Hibbett D.S."/>
        </authorList>
    </citation>
    <scope>NUCLEOTIDE SEQUENCE [LARGE SCALE GENOMIC DNA]</scope>
    <source>
        <strain evidence="1 2">CBS 109695</strain>
    </source>
</reference>
<organism evidence="1 2">
    <name type="scientific">Athelia psychrophila</name>
    <dbReference type="NCBI Taxonomy" id="1759441"/>
    <lineage>
        <taxon>Eukaryota</taxon>
        <taxon>Fungi</taxon>
        <taxon>Dikarya</taxon>
        <taxon>Basidiomycota</taxon>
        <taxon>Agaricomycotina</taxon>
        <taxon>Agaricomycetes</taxon>
        <taxon>Agaricomycetidae</taxon>
        <taxon>Atheliales</taxon>
        <taxon>Atheliaceae</taxon>
        <taxon>Athelia</taxon>
    </lineage>
</organism>
<dbReference type="AlphaFoldDB" id="A0A166LHY9"/>
<dbReference type="OrthoDB" id="2963563at2759"/>
<dbReference type="STRING" id="436010.A0A166LHY9"/>
<accession>A0A166LHY9</accession>
<feature type="non-terminal residue" evidence="1">
    <location>
        <position position="117"/>
    </location>
</feature>
<dbReference type="InterPro" id="IPR009057">
    <property type="entry name" value="Homeodomain-like_sf"/>
</dbReference>
<dbReference type="Proteomes" id="UP000076532">
    <property type="component" value="Unassembled WGS sequence"/>
</dbReference>
<sequence length="117" mass="13612">NRRHIERSVKESIIVLSTHLKQSHISRMLNVSTRTIRRLVLLSRRTGSIVAEPLRRGRLRVLNALDVAYLESIVDRTPDIYLEELQVELEEGRGIHVSTETVRMTLKRAGYTRKKVR</sequence>
<keyword evidence="2" id="KW-1185">Reference proteome</keyword>
<evidence type="ECO:0000313" key="1">
    <source>
        <dbReference type="EMBL" id="KZP22976.1"/>
    </source>
</evidence>
<name>A0A166LHY9_9AGAM</name>
<dbReference type="EMBL" id="KV417535">
    <property type="protein sequence ID" value="KZP22976.1"/>
    <property type="molecule type" value="Genomic_DNA"/>
</dbReference>
<evidence type="ECO:0000313" key="2">
    <source>
        <dbReference type="Proteomes" id="UP000076532"/>
    </source>
</evidence>
<protein>
    <recommendedName>
        <fullName evidence="3">Transposase Tc1-like domain-containing protein</fullName>
    </recommendedName>
</protein>
<feature type="non-terminal residue" evidence="1">
    <location>
        <position position="1"/>
    </location>
</feature>
<proteinExistence type="predicted"/>
<evidence type="ECO:0008006" key="3">
    <source>
        <dbReference type="Google" id="ProtNLM"/>
    </source>
</evidence>
<gene>
    <name evidence="1" type="ORF">FIBSPDRAFT_667424</name>
</gene>
<dbReference type="SUPFAM" id="SSF46689">
    <property type="entry name" value="Homeodomain-like"/>
    <property type="match status" value="1"/>
</dbReference>